<dbReference type="RefSeq" id="WP_203810754.1">
    <property type="nucleotide sequence ID" value="NZ_BAAAQE010000080.1"/>
</dbReference>
<proteinExistence type="predicted"/>
<dbReference type="Proteomes" id="UP000612282">
    <property type="component" value="Unassembled WGS sequence"/>
</dbReference>
<gene>
    <name evidence="1" type="ORF">Aco03nite_105110</name>
</gene>
<comment type="caution">
    <text evidence="1">The sequence shown here is derived from an EMBL/GenBank/DDBJ whole genome shotgun (WGS) entry which is preliminary data.</text>
</comment>
<reference evidence="1 2" key="1">
    <citation type="submission" date="2021-01" db="EMBL/GenBank/DDBJ databases">
        <title>Whole genome shotgun sequence of Actinoplanes couchii NBRC 106145.</title>
        <authorList>
            <person name="Komaki H."/>
            <person name="Tamura T."/>
        </authorList>
    </citation>
    <scope>NUCLEOTIDE SEQUENCE [LARGE SCALE GENOMIC DNA]</scope>
    <source>
        <strain evidence="1 2">NBRC 106145</strain>
    </source>
</reference>
<protein>
    <submittedName>
        <fullName evidence="1">Uncharacterized protein</fullName>
    </submittedName>
</protein>
<dbReference type="EMBL" id="BOMG01000175">
    <property type="protein sequence ID" value="GID62107.1"/>
    <property type="molecule type" value="Genomic_DNA"/>
</dbReference>
<accession>A0ABQ3XUN4</accession>
<organism evidence="1 2">
    <name type="scientific">Actinoplanes couchii</name>
    <dbReference type="NCBI Taxonomy" id="403638"/>
    <lineage>
        <taxon>Bacteria</taxon>
        <taxon>Bacillati</taxon>
        <taxon>Actinomycetota</taxon>
        <taxon>Actinomycetes</taxon>
        <taxon>Micromonosporales</taxon>
        <taxon>Micromonosporaceae</taxon>
        <taxon>Actinoplanes</taxon>
    </lineage>
</organism>
<keyword evidence="2" id="KW-1185">Reference proteome</keyword>
<evidence type="ECO:0000313" key="2">
    <source>
        <dbReference type="Proteomes" id="UP000612282"/>
    </source>
</evidence>
<evidence type="ECO:0000313" key="1">
    <source>
        <dbReference type="EMBL" id="GID62107.1"/>
    </source>
</evidence>
<name>A0ABQ3XUN4_9ACTN</name>
<sequence length="136" mass="15401">MHETEPELDVYSRFTNPGRYRVLHDAAEHLLDDLARDFMVVRSEGSVSDPSRFSGQVRMVQLDPTRPGVGRLRINFTSFPGLVVKLGQERETALPACGCDACDEDPQELIEDLHDKVESLTRSRTGQTTRWRRGSD</sequence>
<dbReference type="Pfam" id="PF19736">
    <property type="entry name" value="DUF6226"/>
    <property type="match status" value="1"/>
</dbReference>
<dbReference type="InterPro" id="IPR045773">
    <property type="entry name" value="DUF6226"/>
</dbReference>